<keyword evidence="3" id="KW-1185">Reference proteome</keyword>
<evidence type="ECO:0000256" key="1">
    <source>
        <dbReference type="SAM" id="MobiDB-lite"/>
    </source>
</evidence>
<accession>A0ABV4U228</accession>
<dbReference type="Proteomes" id="UP001575105">
    <property type="component" value="Unassembled WGS sequence"/>
</dbReference>
<dbReference type="EMBL" id="JBGUBD010000003">
    <property type="protein sequence ID" value="MFA9477662.1"/>
    <property type="molecule type" value="Genomic_DNA"/>
</dbReference>
<sequence>MFGKQLWSIVFALGLAFGGVSLVGCEQDAGDHLDDAGDNIQDAGDDVGDAFEQGADDAGDAFD</sequence>
<feature type="compositionally biased region" description="Acidic residues" evidence="1">
    <location>
        <begin position="43"/>
        <end position="63"/>
    </location>
</feature>
<organism evidence="2 3">
    <name type="scientific">Natronomicrosphaera hydrolytica</name>
    <dbReference type="NCBI Taxonomy" id="3242702"/>
    <lineage>
        <taxon>Bacteria</taxon>
        <taxon>Pseudomonadati</taxon>
        <taxon>Planctomycetota</taxon>
        <taxon>Phycisphaerae</taxon>
        <taxon>Phycisphaerales</taxon>
        <taxon>Phycisphaeraceae</taxon>
        <taxon>Natronomicrosphaera</taxon>
    </lineage>
</organism>
<protein>
    <submittedName>
        <fullName evidence="2">Uncharacterized protein</fullName>
    </submittedName>
</protein>
<comment type="caution">
    <text evidence="2">The sequence shown here is derived from an EMBL/GenBank/DDBJ whole genome shotgun (WGS) entry which is preliminary data.</text>
</comment>
<feature type="region of interest" description="Disordered" evidence="1">
    <location>
        <begin position="33"/>
        <end position="63"/>
    </location>
</feature>
<reference evidence="2 3" key="1">
    <citation type="submission" date="2024-08" db="EMBL/GenBank/DDBJ databases">
        <title>Whole-genome sequencing of halo(alkali)philic microorganisms from hypersaline lakes.</title>
        <authorList>
            <person name="Sorokin D.Y."/>
            <person name="Merkel A.Y."/>
            <person name="Messina E."/>
            <person name="Yakimov M."/>
        </authorList>
    </citation>
    <scope>NUCLEOTIDE SEQUENCE [LARGE SCALE GENOMIC DNA]</scope>
    <source>
        <strain evidence="2 3">AB-hyl4</strain>
    </source>
</reference>
<name>A0ABV4U228_9BACT</name>
<gene>
    <name evidence="2" type="ORF">ACERK3_05070</name>
</gene>
<evidence type="ECO:0000313" key="3">
    <source>
        <dbReference type="Proteomes" id="UP001575105"/>
    </source>
</evidence>
<dbReference type="RefSeq" id="WP_425344589.1">
    <property type="nucleotide sequence ID" value="NZ_JBGUBD010000003.1"/>
</dbReference>
<evidence type="ECO:0000313" key="2">
    <source>
        <dbReference type="EMBL" id="MFA9477662.1"/>
    </source>
</evidence>
<proteinExistence type="predicted"/>
<dbReference type="PROSITE" id="PS51257">
    <property type="entry name" value="PROKAR_LIPOPROTEIN"/>
    <property type="match status" value="1"/>
</dbReference>